<protein>
    <recommendedName>
        <fullName evidence="3">RING-type domain-containing protein</fullName>
    </recommendedName>
</protein>
<proteinExistence type="predicted"/>
<dbReference type="AlphaFoldDB" id="A0A1R2BA26"/>
<reference evidence="1 2" key="1">
    <citation type="submission" date="2016-11" db="EMBL/GenBank/DDBJ databases">
        <title>The macronuclear genome of Stentor coeruleus: a giant cell with tiny introns.</title>
        <authorList>
            <person name="Slabodnick M."/>
            <person name="Ruby J.G."/>
            <person name="Reiff S.B."/>
            <person name="Swart E.C."/>
            <person name="Gosai S."/>
            <person name="Prabakaran S."/>
            <person name="Witkowska E."/>
            <person name="Larue G.E."/>
            <person name="Fisher S."/>
            <person name="Freeman R.M."/>
            <person name="Gunawardena J."/>
            <person name="Chu W."/>
            <person name="Stover N.A."/>
            <person name="Gregory B.D."/>
            <person name="Nowacki M."/>
            <person name="Derisi J."/>
            <person name="Roy S.W."/>
            <person name="Marshall W.F."/>
            <person name="Sood P."/>
        </authorList>
    </citation>
    <scope>NUCLEOTIDE SEQUENCE [LARGE SCALE GENOMIC DNA]</scope>
    <source>
        <strain evidence="1">WM001</strain>
    </source>
</reference>
<name>A0A1R2BA26_9CILI</name>
<evidence type="ECO:0008006" key="3">
    <source>
        <dbReference type="Google" id="ProtNLM"/>
    </source>
</evidence>
<evidence type="ECO:0000313" key="2">
    <source>
        <dbReference type="Proteomes" id="UP000187209"/>
    </source>
</evidence>
<sequence>MYSYTFVGDCNACIMELLFNYKTSSKCIKCKDLLGNMPNNCKLHRHMCDGCMLTHLEKKHYEECQDCQRMFIDLKMCMKCFKMFRSTDLVQSSRCNVHFLCKYCVNLVDISEVTCENCKRSFESQSIYPKKLCVLCGTNVNSQTLQCQSGHFYCDLCLEVYTYSKDHCRNCIQILEQAMEAQEAEMKRSRESQDGGSFATTVRVGEITNQNRCMICSKTSKLGLFNTPRCNTHVYCSKCLNTPKSSTKCEECSKYFNTIKIIDDPTRVVCNLCQSTLDDITPFCTSKHSYCTRCSNALKTKSKICYLRILNCRNCIKKINREFVRSKNSTFAEKQRVVLPPETVLTFYCGHSFSYKNICRTYVLLLKNFVKDLEANNPGIPENFPMKCLDSSCEQYARVPFVLIWNGILRKFNSKQRKLIRKFEFYYDGGKFYFDICACSRIVAKNGQFQINCYCSV</sequence>
<dbReference type="Proteomes" id="UP000187209">
    <property type="component" value="Unassembled WGS sequence"/>
</dbReference>
<dbReference type="EMBL" id="MPUH01000820">
    <property type="protein sequence ID" value="OMJ73450.1"/>
    <property type="molecule type" value="Genomic_DNA"/>
</dbReference>
<keyword evidence="2" id="KW-1185">Reference proteome</keyword>
<accession>A0A1R2BA26</accession>
<comment type="caution">
    <text evidence="1">The sequence shown here is derived from an EMBL/GenBank/DDBJ whole genome shotgun (WGS) entry which is preliminary data.</text>
</comment>
<gene>
    <name evidence="1" type="ORF">SteCoe_27843</name>
</gene>
<evidence type="ECO:0000313" key="1">
    <source>
        <dbReference type="EMBL" id="OMJ73450.1"/>
    </source>
</evidence>
<organism evidence="1 2">
    <name type="scientific">Stentor coeruleus</name>
    <dbReference type="NCBI Taxonomy" id="5963"/>
    <lineage>
        <taxon>Eukaryota</taxon>
        <taxon>Sar</taxon>
        <taxon>Alveolata</taxon>
        <taxon>Ciliophora</taxon>
        <taxon>Postciliodesmatophora</taxon>
        <taxon>Heterotrichea</taxon>
        <taxon>Heterotrichida</taxon>
        <taxon>Stentoridae</taxon>
        <taxon>Stentor</taxon>
    </lineage>
</organism>